<feature type="domain" description="Response regulatory" evidence="8">
    <location>
        <begin position="5"/>
        <end position="119"/>
    </location>
</feature>
<dbReference type="Pfam" id="PF07568">
    <property type="entry name" value="HisKA_2"/>
    <property type="match status" value="1"/>
</dbReference>
<dbReference type="Gene3D" id="3.30.450.20">
    <property type="entry name" value="PAS domain"/>
    <property type="match status" value="1"/>
</dbReference>
<dbReference type="InterPro" id="IPR036890">
    <property type="entry name" value="HATPase_C_sf"/>
</dbReference>
<dbReference type="Gene3D" id="3.40.50.2300">
    <property type="match status" value="1"/>
</dbReference>
<evidence type="ECO:0000256" key="6">
    <source>
        <dbReference type="ARBA" id="ARBA00022777"/>
    </source>
</evidence>
<proteinExistence type="predicted"/>
<comment type="catalytic activity">
    <reaction evidence="1">
        <text>ATP + protein L-histidine = ADP + protein N-phospho-L-histidine.</text>
        <dbReference type="EC" id="2.7.13.3"/>
    </reaction>
</comment>
<evidence type="ECO:0000256" key="1">
    <source>
        <dbReference type="ARBA" id="ARBA00000085"/>
    </source>
</evidence>
<keyword evidence="6" id="KW-0418">Kinase</keyword>
<dbReference type="InterPro" id="IPR011495">
    <property type="entry name" value="Sig_transdc_His_kin_sub2_dim/P"/>
</dbReference>
<dbReference type="InterPro" id="IPR003594">
    <property type="entry name" value="HATPase_dom"/>
</dbReference>
<evidence type="ECO:0000256" key="5">
    <source>
        <dbReference type="ARBA" id="ARBA00022741"/>
    </source>
</evidence>
<dbReference type="PANTHER" id="PTHR41523:SF8">
    <property type="entry name" value="ETHYLENE RESPONSE SENSOR PROTEIN"/>
    <property type="match status" value="1"/>
</dbReference>
<dbReference type="Proteomes" id="UP000275530">
    <property type="component" value="Unassembled WGS sequence"/>
</dbReference>
<dbReference type="AlphaFoldDB" id="A0A6M7TTV6"/>
<dbReference type="GO" id="GO:0000160">
    <property type="term" value="P:phosphorelay signal transduction system"/>
    <property type="evidence" value="ECO:0007669"/>
    <property type="project" value="InterPro"/>
</dbReference>
<evidence type="ECO:0000256" key="3">
    <source>
        <dbReference type="ARBA" id="ARBA00022553"/>
    </source>
</evidence>
<keyword evidence="10" id="KW-1185">Reference proteome</keyword>
<dbReference type="Pfam" id="PF02518">
    <property type="entry name" value="HATPase_c"/>
    <property type="match status" value="1"/>
</dbReference>
<dbReference type="SUPFAM" id="SSF55874">
    <property type="entry name" value="ATPase domain of HSP90 chaperone/DNA topoisomerase II/histidine kinase"/>
    <property type="match status" value="1"/>
</dbReference>
<evidence type="ECO:0000313" key="10">
    <source>
        <dbReference type="Proteomes" id="UP000275530"/>
    </source>
</evidence>
<name>A0A6M7TTV6_9HYPH</name>
<reference evidence="9 10" key="1">
    <citation type="submission" date="2018-09" db="EMBL/GenBank/DDBJ databases">
        <title>Mesorhizobium carmichaelinearum sp. nov. isolated from Carmichaelinea spp. root nodules in New Zealand.</title>
        <authorList>
            <person name="De Meyer S.E."/>
        </authorList>
    </citation>
    <scope>NUCLEOTIDE SEQUENCE [LARGE SCALE GENOMIC DNA]</scope>
    <source>
        <strain evidence="9 10">LMG 28313</strain>
    </source>
</reference>
<gene>
    <name evidence="9" type="ORF">D3242_28510</name>
</gene>
<dbReference type="InterPro" id="IPR001789">
    <property type="entry name" value="Sig_transdc_resp-reg_receiver"/>
</dbReference>
<dbReference type="EC" id="2.7.13.3" evidence="2"/>
<dbReference type="GO" id="GO:0005524">
    <property type="term" value="F:ATP binding"/>
    <property type="evidence" value="ECO:0007669"/>
    <property type="project" value="UniProtKB-KW"/>
</dbReference>
<evidence type="ECO:0000259" key="8">
    <source>
        <dbReference type="PROSITE" id="PS50110"/>
    </source>
</evidence>
<keyword evidence="7" id="KW-0067">ATP-binding</keyword>
<dbReference type="CDD" id="cd16936">
    <property type="entry name" value="HATPase_RsbW-like"/>
    <property type="match status" value="1"/>
</dbReference>
<dbReference type="SMART" id="SM00448">
    <property type="entry name" value="REC"/>
    <property type="match status" value="1"/>
</dbReference>
<dbReference type="GO" id="GO:0004673">
    <property type="term" value="F:protein histidine kinase activity"/>
    <property type="evidence" value="ECO:0007669"/>
    <property type="project" value="UniProtKB-EC"/>
</dbReference>
<dbReference type="PROSITE" id="PS50110">
    <property type="entry name" value="RESPONSE_REGULATORY"/>
    <property type="match status" value="1"/>
</dbReference>
<dbReference type="RefSeq" id="WP_019863599.1">
    <property type="nucleotide sequence ID" value="NZ_CP033508.1"/>
</dbReference>
<sequence length="343" mass="35876">MPKTRVLYIDDDDALARLVQKKLGRLGFVVEHASSPEQALTRLEEGGFDVLALDHYLGAGTGLEFLARLATRGAGPPAVYVTGSSEMSVAVAALKAGASDFVPKTIGDDFIALLASALDQAVAKARLVAEKEAAEAQVRAARDRAELLLAEVNHRVANSLAMVSALVNLQANVLTDKGAKDALAETQARIFAIASVHKRLYTSGSVGIVELDGYLGGLLENLGGSMRGQGHGANLISDLAPLTLGIDATINLGVIVTELVTNAFKYAYPDKSGDVRVLLREDSPGRALLTVEDDGVGNAGKVIKGTGLGTRIIKAMARSIDADVVYHARDPGTAVVLSFALPQ</sequence>
<dbReference type="CDD" id="cd00156">
    <property type="entry name" value="REC"/>
    <property type="match status" value="1"/>
</dbReference>
<dbReference type="SUPFAM" id="SSF52172">
    <property type="entry name" value="CheY-like"/>
    <property type="match status" value="1"/>
</dbReference>
<keyword evidence="5" id="KW-0547">Nucleotide-binding</keyword>
<dbReference type="Gene3D" id="3.30.565.10">
    <property type="entry name" value="Histidine kinase-like ATPase, C-terminal domain"/>
    <property type="match status" value="1"/>
</dbReference>
<organism evidence="9 10">
    <name type="scientific">Mesorhizobium jarvisii</name>
    <dbReference type="NCBI Taxonomy" id="1777867"/>
    <lineage>
        <taxon>Bacteria</taxon>
        <taxon>Pseudomonadati</taxon>
        <taxon>Pseudomonadota</taxon>
        <taxon>Alphaproteobacteria</taxon>
        <taxon>Hyphomicrobiales</taxon>
        <taxon>Phyllobacteriaceae</taxon>
        <taxon>Mesorhizobium</taxon>
    </lineage>
</organism>
<dbReference type="SMART" id="SM00387">
    <property type="entry name" value="HATPase_c"/>
    <property type="match status" value="1"/>
</dbReference>
<dbReference type="Pfam" id="PF00072">
    <property type="entry name" value="Response_reg"/>
    <property type="match status" value="1"/>
</dbReference>
<evidence type="ECO:0000313" key="9">
    <source>
        <dbReference type="EMBL" id="RJT29551.1"/>
    </source>
</evidence>
<evidence type="ECO:0000256" key="2">
    <source>
        <dbReference type="ARBA" id="ARBA00012438"/>
    </source>
</evidence>
<protein>
    <recommendedName>
        <fullName evidence="2">histidine kinase</fullName>
        <ecNumber evidence="2">2.7.13.3</ecNumber>
    </recommendedName>
</protein>
<evidence type="ECO:0000256" key="7">
    <source>
        <dbReference type="ARBA" id="ARBA00022840"/>
    </source>
</evidence>
<dbReference type="InterPro" id="IPR011006">
    <property type="entry name" value="CheY-like_superfamily"/>
</dbReference>
<keyword evidence="4" id="KW-0808">Transferase</keyword>
<dbReference type="EMBL" id="QZXA01000014">
    <property type="protein sequence ID" value="RJT29551.1"/>
    <property type="molecule type" value="Genomic_DNA"/>
</dbReference>
<accession>A0A6M7TTV6</accession>
<comment type="caution">
    <text evidence="9">The sequence shown here is derived from an EMBL/GenBank/DDBJ whole genome shotgun (WGS) entry which is preliminary data.</text>
</comment>
<dbReference type="PANTHER" id="PTHR41523">
    <property type="entry name" value="TWO-COMPONENT SYSTEM SENSOR PROTEIN"/>
    <property type="match status" value="1"/>
</dbReference>
<evidence type="ECO:0000256" key="4">
    <source>
        <dbReference type="ARBA" id="ARBA00022679"/>
    </source>
</evidence>
<keyword evidence="3" id="KW-0597">Phosphoprotein</keyword>